<dbReference type="InterPro" id="IPR036291">
    <property type="entry name" value="NAD(P)-bd_dom_sf"/>
</dbReference>
<protein>
    <submittedName>
        <fullName evidence="2">NADP-dependent oxidoreductase</fullName>
    </submittedName>
</protein>
<comment type="caution">
    <text evidence="2">The sequence shown here is derived from an EMBL/GenBank/DDBJ whole genome shotgun (WGS) entry which is preliminary data.</text>
</comment>
<dbReference type="PANTHER" id="PTHR11695">
    <property type="entry name" value="ALCOHOL DEHYDROGENASE RELATED"/>
    <property type="match status" value="1"/>
</dbReference>
<dbReference type="Gene3D" id="3.40.50.720">
    <property type="entry name" value="NAD(P)-binding Rossmann-like Domain"/>
    <property type="match status" value="1"/>
</dbReference>
<dbReference type="InterPro" id="IPR020843">
    <property type="entry name" value="ER"/>
</dbReference>
<evidence type="ECO:0000313" key="2">
    <source>
        <dbReference type="EMBL" id="NMH28190.1"/>
    </source>
</evidence>
<organism evidence="2 3">
    <name type="scientific">Flavobacterium silvaticum</name>
    <dbReference type="NCBI Taxonomy" id="1852020"/>
    <lineage>
        <taxon>Bacteria</taxon>
        <taxon>Pseudomonadati</taxon>
        <taxon>Bacteroidota</taxon>
        <taxon>Flavobacteriia</taxon>
        <taxon>Flavobacteriales</taxon>
        <taxon>Flavobacteriaceae</taxon>
        <taxon>Flavobacterium</taxon>
    </lineage>
</organism>
<dbReference type="EMBL" id="JAAMPU010000104">
    <property type="protein sequence ID" value="NMH28190.1"/>
    <property type="molecule type" value="Genomic_DNA"/>
</dbReference>
<dbReference type="AlphaFoldDB" id="A0A972FV52"/>
<name>A0A972FV52_9FLAO</name>
<evidence type="ECO:0000313" key="3">
    <source>
        <dbReference type="Proteomes" id="UP000712080"/>
    </source>
</evidence>
<dbReference type="SUPFAM" id="SSF51735">
    <property type="entry name" value="NAD(P)-binding Rossmann-fold domains"/>
    <property type="match status" value="1"/>
</dbReference>
<reference evidence="2" key="1">
    <citation type="submission" date="2020-02" db="EMBL/GenBank/DDBJ databases">
        <title>Flavobacterium sp. genome.</title>
        <authorList>
            <person name="Jung H.S."/>
            <person name="Baek J.H."/>
            <person name="Jeon C.O."/>
        </authorList>
    </citation>
    <scope>NUCLEOTIDE SEQUENCE</scope>
    <source>
        <strain evidence="2">SE-s28</strain>
    </source>
</reference>
<dbReference type="Pfam" id="PF13602">
    <property type="entry name" value="ADH_zinc_N_2"/>
    <property type="match status" value="1"/>
</dbReference>
<evidence type="ECO:0000259" key="1">
    <source>
        <dbReference type="SMART" id="SM00829"/>
    </source>
</evidence>
<dbReference type="InterPro" id="IPR013154">
    <property type="entry name" value="ADH-like_N"/>
</dbReference>
<dbReference type="Pfam" id="PF08240">
    <property type="entry name" value="ADH_N"/>
    <property type="match status" value="1"/>
</dbReference>
<dbReference type="SUPFAM" id="SSF50129">
    <property type="entry name" value="GroES-like"/>
    <property type="match status" value="1"/>
</dbReference>
<keyword evidence="3" id="KW-1185">Reference proteome</keyword>
<dbReference type="GO" id="GO:0016491">
    <property type="term" value="F:oxidoreductase activity"/>
    <property type="evidence" value="ECO:0007669"/>
    <property type="project" value="InterPro"/>
</dbReference>
<dbReference type="PANTHER" id="PTHR11695:SF294">
    <property type="entry name" value="RETICULON-4-INTERACTING PROTEIN 1, MITOCHONDRIAL"/>
    <property type="match status" value="1"/>
</dbReference>
<proteinExistence type="predicted"/>
<dbReference type="SMART" id="SM00829">
    <property type="entry name" value="PKS_ER"/>
    <property type="match status" value="1"/>
</dbReference>
<gene>
    <name evidence="2" type="ORF">G6047_09115</name>
</gene>
<dbReference type="InterPro" id="IPR011032">
    <property type="entry name" value="GroES-like_sf"/>
</dbReference>
<dbReference type="Gene3D" id="3.90.180.10">
    <property type="entry name" value="Medium-chain alcohol dehydrogenases, catalytic domain"/>
    <property type="match status" value="1"/>
</dbReference>
<dbReference type="InterPro" id="IPR050700">
    <property type="entry name" value="YIM1/Zinc_Alcohol_DH_Fams"/>
</dbReference>
<dbReference type="Proteomes" id="UP000712080">
    <property type="component" value="Unassembled WGS sequence"/>
</dbReference>
<dbReference type="RefSeq" id="WP_169527292.1">
    <property type="nucleotide sequence ID" value="NZ_JAAMPU010000104.1"/>
</dbReference>
<sequence>MKAYLLNEPGDASALKLTEISTPEIAPNEVLVKTKAISINPVDAKSRAGKGVYGRIKGQSPLILGWDIAGIVEKVGSDVTKFKSGDHVFGMVNFPGHGKAYAEFVAAPQDQLAIIPDNTSFEQAAAATLAALTAYQILASRIKPGNKVLIQASAGGVGHYAVQIAKSLGAEVTGITSTPNAEFVKSLGADYVIDYKKQNWQDARGFDFSLDTLSGEPLKQMLDTVKDGGILWTLPSGADLTEVREAAAKRNVELGFSMVESNGTDMKAIADLLQSGKLKSEVSQTFDLPELPKAHEAIETGRTRGKIVVTL</sequence>
<accession>A0A972FV52</accession>
<dbReference type="CDD" id="cd05289">
    <property type="entry name" value="MDR_like_2"/>
    <property type="match status" value="1"/>
</dbReference>
<feature type="domain" description="Enoyl reductase (ER)" evidence="1">
    <location>
        <begin position="10"/>
        <end position="309"/>
    </location>
</feature>